<dbReference type="GO" id="GO:0048038">
    <property type="term" value="F:quinone binding"/>
    <property type="evidence" value="ECO:0007669"/>
    <property type="project" value="InterPro"/>
</dbReference>
<evidence type="ECO:0000256" key="4">
    <source>
        <dbReference type="ARBA" id="ARBA00022772"/>
    </source>
</evidence>
<dbReference type="SUPFAM" id="SSF54416">
    <property type="entry name" value="Amine oxidase N-terminal region"/>
    <property type="match status" value="2"/>
</dbReference>
<dbReference type="AlphaFoldDB" id="A0A5N5D2J6"/>
<evidence type="ECO:0000256" key="5">
    <source>
        <dbReference type="ARBA" id="ARBA00023002"/>
    </source>
</evidence>
<dbReference type="EC" id="1.4.3.-" evidence="9"/>
<keyword evidence="6 9" id="KW-0186">Copper</keyword>
<reference evidence="12 13" key="1">
    <citation type="journal article" date="2019" name="Sci. Rep.">
        <title>A multi-omics analysis of the grapevine pathogen Lasiodiplodia theobromae reveals that temperature affects the expression of virulence- and pathogenicity-related genes.</title>
        <authorList>
            <person name="Felix C."/>
            <person name="Meneses R."/>
            <person name="Goncalves M.F.M."/>
            <person name="Tilleman L."/>
            <person name="Duarte A.S."/>
            <person name="Jorrin-Novo J.V."/>
            <person name="Van de Peer Y."/>
            <person name="Deforce D."/>
            <person name="Van Nieuwerburgh F."/>
            <person name="Esteves A.C."/>
            <person name="Alves A."/>
        </authorList>
    </citation>
    <scope>NUCLEOTIDE SEQUENCE [LARGE SCALE GENOMIC DNA]</scope>
    <source>
        <strain evidence="12 13">LA-SOL3</strain>
    </source>
</reference>
<dbReference type="Pfam" id="PF01179">
    <property type="entry name" value="Cu_amine_oxid"/>
    <property type="match status" value="1"/>
</dbReference>
<gene>
    <name evidence="12" type="primary">AOC3</name>
    <name evidence="12" type="ORF">DBV05_g9464</name>
</gene>
<dbReference type="InterPro" id="IPR015798">
    <property type="entry name" value="Cu_amine_oxidase_C"/>
</dbReference>
<evidence type="ECO:0000259" key="11">
    <source>
        <dbReference type="Pfam" id="PF09248"/>
    </source>
</evidence>
<dbReference type="PRINTS" id="PR00766">
    <property type="entry name" value="CUDAOXIDASE"/>
</dbReference>
<feature type="domain" description="DUF1965" evidence="11">
    <location>
        <begin position="156"/>
        <end position="222"/>
    </location>
</feature>
<comment type="caution">
    <text evidence="12">The sequence shown here is derived from an EMBL/GenBank/DDBJ whole genome shotgun (WGS) entry which is preliminary data.</text>
</comment>
<evidence type="ECO:0000256" key="8">
    <source>
        <dbReference type="PIRSR" id="PIRSR600269-51"/>
    </source>
</evidence>
<protein>
    <recommendedName>
        <fullName evidence="9">Amine oxidase</fullName>
        <ecNumber evidence="9">1.4.3.-</ecNumber>
    </recommendedName>
</protein>
<accession>A0A5N5D2J6</accession>
<dbReference type="SUPFAM" id="SSF49998">
    <property type="entry name" value="Amine oxidase catalytic domain"/>
    <property type="match status" value="1"/>
</dbReference>
<name>A0A5N5D2J6_9PEZI</name>
<feature type="domain" description="Copper amine oxidase catalytic" evidence="10">
    <location>
        <begin position="234"/>
        <end position="623"/>
    </location>
</feature>
<dbReference type="GO" id="GO:0009308">
    <property type="term" value="P:amine metabolic process"/>
    <property type="evidence" value="ECO:0007669"/>
    <property type="project" value="UniProtKB-UniRule"/>
</dbReference>
<dbReference type="OrthoDB" id="3341590at2759"/>
<evidence type="ECO:0000256" key="2">
    <source>
        <dbReference type="ARBA" id="ARBA00007983"/>
    </source>
</evidence>
<feature type="modified residue" description="2',4',5'-topaquinone" evidence="8">
    <location>
        <position position="388"/>
    </location>
</feature>
<dbReference type="EMBL" id="VCHE01000090">
    <property type="protein sequence ID" value="KAB2571900.1"/>
    <property type="molecule type" value="Genomic_DNA"/>
</dbReference>
<evidence type="ECO:0000259" key="10">
    <source>
        <dbReference type="Pfam" id="PF01179"/>
    </source>
</evidence>
<keyword evidence="5 9" id="KW-0560">Oxidoreductase</keyword>
<dbReference type="InterPro" id="IPR016182">
    <property type="entry name" value="Cu_amine_oxidase_N-reg"/>
</dbReference>
<evidence type="ECO:0000256" key="3">
    <source>
        <dbReference type="ARBA" id="ARBA00022723"/>
    </source>
</evidence>
<dbReference type="PANTHER" id="PTHR10638">
    <property type="entry name" value="COPPER AMINE OXIDASE"/>
    <property type="match status" value="1"/>
</dbReference>
<comment type="PTM">
    <text evidence="8 9">Topaquinone (TPQ) is generated by copper-dependent autoxidation of a specific tyrosyl residue.</text>
</comment>
<dbReference type="GO" id="GO:0008131">
    <property type="term" value="F:primary methylamine oxidase activity"/>
    <property type="evidence" value="ECO:0007669"/>
    <property type="project" value="InterPro"/>
</dbReference>
<comment type="cofactor">
    <cofactor evidence="9">
        <name>Cu cation</name>
        <dbReference type="ChEBI" id="CHEBI:23378"/>
    </cofactor>
    <text evidence="9">Contains 1 topaquinone per subunit.</text>
</comment>
<comment type="similarity">
    <text evidence="2 9">Belongs to the copper/topaquinone oxidase family.</text>
</comment>
<dbReference type="GO" id="GO:0005886">
    <property type="term" value="C:plasma membrane"/>
    <property type="evidence" value="ECO:0007669"/>
    <property type="project" value="TreeGrafter"/>
</dbReference>
<dbReference type="InterPro" id="IPR036460">
    <property type="entry name" value="Cu_amine_oxidase_C_sf"/>
</dbReference>
<keyword evidence="13" id="KW-1185">Reference proteome</keyword>
<keyword evidence="3 9" id="KW-0479">Metal-binding</keyword>
<evidence type="ECO:0000256" key="7">
    <source>
        <dbReference type="PIRSR" id="PIRSR600269-50"/>
    </source>
</evidence>
<evidence type="ECO:0000256" key="9">
    <source>
        <dbReference type="RuleBase" id="RU000672"/>
    </source>
</evidence>
<dbReference type="InterPro" id="IPR000269">
    <property type="entry name" value="Cu_amine_oxidase"/>
</dbReference>
<dbReference type="Proteomes" id="UP000325902">
    <property type="component" value="Unassembled WGS sequence"/>
</dbReference>
<dbReference type="InterPro" id="IPR015328">
    <property type="entry name" value="DUF1965"/>
</dbReference>
<comment type="cofactor">
    <cofactor evidence="1">
        <name>Cu cation</name>
        <dbReference type="ChEBI" id="CHEBI:23378"/>
    </cofactor>
</comment>
<proteinExistence type="inferred from homology"/>
<evidence type="ECO:0000256" key="1">
    <source>
        <dbReference type="ARBA" id="ARBA00001935"/>
    </source>
</evidence>
<dbReference type="PANTHER" id="PTHR10638:SF20">
    <property type="entry name" value="AMINE OXIDASE"/>
    <property type="match status" value="1"/>
</dbReference>
<dbReference type="Gene3D" id="3.10.450.40">
    <property type="match status" value="2"/>
</dbReference>
<sequence length="712" mass="80275">MLTTSYSWDNTIIGVETLPPNKSVALPFLNGQKAALPKRYARATIKFAATDQPYYEDYLVGPLPVDNSTDWQPLTFMYNKQNPIQRIYDADSDKVGDFIDQLEADVAPILQDLLNATDGNDSLTTSRIEPLWRENGDVIAWYQYWRSPTLEFDDGTLLPQGLYFKLNITGRDPKGWSTLGWYYDGIFFNSTEAFQNSWKSGKVVPVPYETDGTWGTTDRRGENLPLDQYNPPMAIKPDNPRYGVDIDQKYVEWMDFSFFISFSRDGGLSLYDIRFKGERIIYELGLQEALAHYASSDPYQSGTSYLDSYYGFGPYAFELVNGYDCPSYSTYLNTSFYTRESTHWHPNSICLFEFQRDYPIQRHSTANYVSITKNIMFVVRTVCSVGNYDYQFTYEFYLDGSIQVLVRASGYIQSAFWAHNGDYGFKIHDALSGSMHDHVLNFKLDLDVKGTANSLMKTDYPWSSGKRNTMKLEKSFITSEKESKIHWSPNGAAVYSVVNKDAKNAYGEYPGWKVVPTTGSSIHLTNPNSSNLGPSVAWASHPLYAVRQKDTEPRSASGLNMLDPYAPLVDFGRFFADGESLDQQDLVLYFNLGMHHVPDTQDLPNTVSTLAQAGMTIAPQNYLPAGDASRASRQQVRINHGGGEAHVTWFGGGGEGGDDADEKNDEPEGMFNLTAARSGVEDYTGGFVVRKFPYDPANWYWEGESEDQQSGN</sequence>
<keyword evidence="4 7" id="KW-0801">TPQ</keyword>
<dbReference type="GO" id="GO:0005507">
    <property type="term" value="F:copper ion binding"/>
    <property type="evidence" value="ECO:0007669"/>
    <property type="project" value="InterPro"/>
</dbReference>
<feature type="active site" description="Schiff-base intermediate with substrate; via topaquinone" evidence="7">
    <location>
        <position position="388"/>
    </location>
</feature>
<organism evidence="12 13">
    <name type="scientific">Lasiodiplodia theobromae</name>
    <dbReference type="NCBI Taxonomy" id="45133"/>
    <lineage>
        <taxon>Eukaryota</taxon>
        <taxon>Fungi</taxon>
        <taxon>Dikarya</taxon>
        <taxon>Ascomycota</taxon>
        <taxon>Pezizomycotina</taxon>
        <taxon>Dothideomycetes</taxon>
        <taxon>Dothideomycetes incertae sedis</taxon>
        <taxon>Botryosphaeriales</taxon>
        <taxon>Botryosphaeriaceae</taxon>
        <taxon>Lasiodiplodia</taxon>
    </lineage>
</organism>
<evidence type="ECO:0000256" key="6">
    <source>
        <dbReference type="ARBA" id="ARBA00023008"/>
    </source>
</evidence>
<dbReference type="Pfam" id="PF09248">
    <property type="entry name" value="DUF1965"/>
    <property type="match status" value="1"/>
</dbReference>
<evidence type="ECO:0000313" key="13">
    <source>
        <dbReference type="Proteomes" id="UP000325902"/>
    </source>
</evidence>
<evidence type="ECO:0000313" key="12">
    <source>
        <dbReference type="EMBL" id="KAB2571900.1"/>
    </source>
</evidence>
<feature type="active site" description="Proton acceptor" evidence="7">
    <location>
        <position position="307"/>
    </location>
</feature>
<dbReference type="Gene3D" id="2.70.98.20">
    <property type="entry name" value="Copper amine oxidase, catalytic domain"/>
    <property type="match status" value="1"/>
</dbReference>